<evidence type="ECO:0000256" key="9">
    <source>
        <dbReference type="PROSITE-ProRule" id="PRU00175"/>
    </source>
</evidence>
<name>A0A7M7Q6L9_NASVI</name>
<dbReference type="PROSITE" id="PS00518">
    <property type="entry name" value="ZF_RING_1"/>
    <property type="match status" value="1"/>
</dbReference>
<dbReference type="GO" id="GO:1904294">
    <property type="term" value="P:positive regulation of ERAD pathway"/>
    <property type="evidence" value="ECO:0007669"/>
    <property type="project" value="InterPro"/>
</dbReference>
<dbReference type="OrthoDB" id="9049620at2759"/>
<dbReference type="PANTHER" id="PTHR15860:SF0">
    <property type="entry name" value="LP20373P"/>
    <property type="match status" value="1"/>
</dbReference>
<accession>A0A7M7Q6L9</accession>
<dbReference type="GO" id="GO:0061630">
    <property type="term" value="F:ubiquitin protein ligase activity"/>
    <property type="evidence" value="ECO:0007669"/>
    <property type="project" value="InterPro"/>
</dbReference>
<dbReference type="AlphaFoldDB" id="A0A7M7Q6L9"/>
<dbReference type="EnsemblMetazoa" id="XM_031925712">
    <property type="protein sequence ID" value="XP_031781572"/>
    <property type="gene ID" value="LOC100680134"/>
</dbReference>
<evidence type="ECO:0000256" key="8">
    <source>
        <dbReference type="ARBA" id="ARBA00023136"/>
    </source>
</evidence>
<dbReference type="InterPro" id="IPR017907">
    <property type="entry name" value="Znf_RING_CS"/>
</dbReference>
<evidence type="ECO:0000256" key="11">
    <source>
        <dbReference type="SAM" id="Phobius"/>
    </source>
</evidence>
<dbReference type="Proteomes" id="UP000002358">
    <property type="component" value="Unassembled WGS sequence"/>
</dbReference>
<dbReference type="CTD" id="84900"/>
<dbReference type="CDD" id="cd16532">
    <property type="entry name" value="RING-HC_RNFT1-like"/>
    <property type="match status" value="1"/>
</dbReference>
<feature type="transmembrane region" description="Helical" evidence="11">
    <location>
        <begin position="247"/>
        <end position="268"/>
    </location>
</feature>
<keyword evidence="4 9" id="KW-0863">Zinc-finger</keyword>
<keyword evidence="3" id="KW-0479">Metal-binding</keyword>
<keyword evidence="8 11" id="KW-0472">Membrane</keyword>
<comment type="subcellular location">
    <subcellularLocation>
        <location evidence="1">Membrane</location>
        <topology evidence="1">Multi-pass membrane protein</topology>
    </subcellularLocation>
</comment>
<dbReference type="KEGG" id="nvi:100680134"/>
<evidence type="ECO:0000256" key="3">
    <source>
        <dbReference type="ARBA" id="ARBA00022723"/>
    </source>
</evidence>
<dbReference type="PROSITE" id="PS50089">
    <property type="entry name" value="ZF_RING_2"/>
    <property type="match status" value="1"/>
</dbReference>
<evidence type="ECO:0000313" key="14">
    <source>
        <dbReference type="Proteomes" id="UP000002358"/>
    </source>
</evidence>
<dbReference type="InterPro" id="IPR001841">
    <property type="entry name" value="Znf_RING"/>
</dbReference>
<protein>
    <recommendedName>
        <fullName evidence="12">RING-type domain-containing protein</fullName>
    </recommendedName>
</protein>
<evidence type="ECO:0000256" key="5">
    <source>
        <dbReference type="ARBA" id="ARBA00022786"/>
    </source>
</evidence>
<dbReference type="Gene3D" id="3.30.40.10">
    <property type="entry name" value="Zinc/RING finger domain, C3HC4 (zinc finger)"/>
    <property type="match status" value="1"/>
</dbReference>
<dbReference type="GO" id="GO:0008270">
    <property type="term" value="F:zinc ion binding"/>
    <property type="evidence" value="ECO:0007669"/>
    <property type="project" value="UniProtKB-KW"/>
</dbReference>
<evidence type="ECO:0000256" key="4">
    <source>
        <dbReference type="ARBA" id="ARBA00022771"/>
    </source>
</evidence>
<keyword evidence="2 11" id="KW-0812">Transmembrane</keyword>
<sequence length="469" mass="53017">MIFGMADTTITVSEAESETDPRRVNVNITPTTQPNGILMTHSHVPQNPNGTVTLGFNFNPMEDSRRIIADNLSTTIGEISPLINLSRSRPALSLQEWLNPNHQRQIQLQTPTNEHNTNSVVINVDGRPSNLDIETHQPSNNEHQHHTFTDNFVNNIREAANAGNQPNNNNNNNNSDVNPLQSLAISPEAQATRKNLESYIPFLTILFTKFIYDNGAEILNFVLLVVTFIQANNDLKREILKQQNRSRMALVGILCYIIGCFVFINFVFKEPIFFSHTLPVTISQLLWTVAVTDYVLKLITVGIKVVLTCLPEKVLALQKRGKYYLMIEAASQLYRCGAPLNPWFHYLYLIYESPDKVLGIVLFIIYGIHKGGDIMSHVKLFFEAAWKMLQNVSLGVSPTKEQIVASGGICAICHEEYSMPVRLLCKHIFCESCVTTWLDRERSCPLCRASITDDPIYRDGHTTHFVQLY</sequence>
<evidence type="ECO:0000313" key="13">
    <source>
        <dbReference type="EnsemblMetazoa" id="XP_031781572"/>
    </source>
</evidence>
<keyword evidence="7 11" id="KW-1133">Transmembrane helix</keyword>
<dbReference type="SUPFAM" id="SSF57850">
    <property type="entry name" value="RING/U-box"/>
    <property type="match status" value="1"/>
</dbReference>
<evidence type="ECO:0000259" key="12">
    <source>
        <dbReference type="PROSITE" id="PS50089"/>
    </source>
</evidence>
<evidence type="ECO:0000256" key="1">
    <source>
        <dbReference type="ARBA" id="ARBA00004141"/>
    </source>
</evidence>
<keyword evidence="6" id="KW-0862">Zinc</keyword>
<evidence type="ECO:0000256" key="7">
    <source>
        <dbReference type="ARBA" id="ARBA00022989"/>
    </source>
</evidence>
<dbReference type="RefSeq" id="XP_031781572.1">
    <property type="nucleotide sequence ID" value="XM_031925712.2"/>
</dbReference>
<feature type="compositionally biased region" description="Low complexity" evidence="10">
    <location>
        <begin position="160"/>
        <end position="174"/>
    </location>
</feature>
<dbReference type="InterPro" id="IPR044235">
    <property type="entry name" value="RNFT1/2"/>
</dbReference>
<evidence type="ECO:0000256" key="6">
    <source>
        <dbReference type="ARBA" id="ARBA00022833"/>
    </source>
</evidence>
<feature type="domain" description="RING-type" evidence="12">
    <location>
        <begin position="410"/>
        <end position="448"/>
    </location>
</feature>
<feature type="transmembrane region" description="Helical" evidence="11">
    <location>
        <begin position="218"/>
        <end position="235"/>
    </location>
</feature>
<dbReference type="Pfam" id="PF13923">
    <property type="entry name" value="zf-C3HC4_2"/>
    <property type="match status" value="1"/>
</dbReference>
<dbReference type="GeneID" id="100680134"/>
<evidence type="ECO:0000256" key="10">
    <source>
        <dbReference type="SAM" id="MobiDB-lite"/>
    </source>
</evidence>
<keyword evidence="5" id="KW-0833">Ubl conjugation pathway</keyword>
<feature type="region of interest" description="Disordered" evidence="10">
    <location>
        <begin position="160"/>
        <end position="180"/>
    </location>
</feature>
<dbReference type="GO" id="GO:0016020">
    <property type="term" value="C:membrane"/>
    <property type="evidence" value="ECO:0007669"/>
    <property type="project" value="UniProtKB-SubCell"/>
</dbReference>
<dbReference type="InParanoid" id="A0A7M7Q6L9"/>
<dbReference type="PANTHER" id="PTHR15860">
    <property type="entry name" value="UNCHARACTERIZED RING FINGER-CONTAINING PROTEIN"/>
    <property type="match status" value="1"/>
</dbReference>
<evidence type="ECO:0000256" key="2">
    <source>
        <dbReference type="ARBA" id="ARBA00022692"/>
    </source>
</evidence>
<dbReference type="SMART" id="SM00184">
    <property type="entry name" value="RING"/>
    <property type="match status" value="1"/>
</dbReference>
<keyword evidence="14" id="KW-1185">Reference proteome</keyword>
<proteinExistence type="predicted"/>
<organism evidence="13 14">
    <name type="scientific">Nasonia vitripennis</name>
    <name type="common">Parasitic wasp</name>
    <dbReference type="NCBI Taxonomy" id="7425"/>
    <lineage>
        <taxon>Eukaryota</taxon>
        <taxon>Metazoa</taxon>
        <taxon>Ecdysozoa</taxon>
        <taxon>Arthropoda</taxon>
        <taxon>Hexapoda</taxon>
        <taxon>Insecta</taxon>
        <taxon>Pterygota</taxon>
        <taxon>Neoptera</taxon>
        <taxon>Endopterygota</taxon>
        <taxon>Hymenoptera</taxon>
        <taxon>Apocrita</taxon>
        <taxon>Proctotrupomorpha</taxon>
        <taxon>Chalcidoidea</taxon>
        <taxon>Pteromalidae</taxon>
        <taxon>Pteromalinae</taxon>
        <taxon>Nasonia</taxon>
    </lineage>
</organism>
<reference evidence="13" key="1">
    <citation type="submission" date="2021-01" db="UniProtKB">
        <authorList>
            <consortium name="EnsemblMetazoa"/>
        </authorList>
    </citation>
    <scope>IDENTIFICATION</scope>
</reference>
<dbReference type="InterPro" id="IPR013083">
    <property type="entry name" value="Znf_RING/FYVE/PHD"/>
</dbReference>